<reference evidence="1" key="1">
    <citation type="submission" date="2020-07" db="EMBL/GenBank/DDBJ databases">
        <title>Genome sequence and genetic diversity analysis of an under-domesticated orphan crop, white fonio (Digitaria exilis).</title>
        <authorList>
            <person name="Bennetzen J.L."/>
            <person name="Chen S."/>
            <person name="Ma X."/>
            <person name="Wang X."/>
            <person name="Yssel A.E.J."/>
            <person name="Chaluvadi S.R."/>
            <person name="Johnson M."/>
            <person name="Gangashetty P."/>
            <person name="Hamidou F."/>
            <person name="Sanogo M.D."/>
            <person name="Zwaenepoel A."/>
            <person name="Wallace J."/>
            <person name="Van De Peer Y."/>
            <person name="Van Deynze A."/>
        </authorList>
    </citation>
    <scope>NUCLEOTIDE SEQUENCE</scope>
    <source>
        <tissue evidence="1">Leaves</tissue>
    </source>
</reference>
<comment type="caution">
    <text evidence="1">The sequence shown here is derived from an EMBL/GenBank/DDBJ whole genome shotgun (WGS) entry which is preliminary data.</text>
</comment>
<dbReference type="Proteomes" id="UP000636709">
    <property type="component" value="Unassembled WGS sequence"/>
</dbReference>
<gene>
    <name evidence="1" type="ORF">HU200_029866</name>
</gene>
<proteinExistence type="predicted"/>
<protein>
    <submittedName>
        <fullName evidence="1">Uncharacterized protein</fullName>
    </submittedName>
</protein>
<evidence type="ECO:0000313" key="2">
    <source>
        <dbReference type="Proteomes" id="UP000636709"/>
    </source>
</evidence>
<dbReference type="AlphaFoldDB" id="A0A835BRX7"/>
<accession>A0A835BRX7</accession>
<dbReference type="EMBL" id="JACEFO010001756">
    <property type="protein sequence ID" value="KAF8708503.1"/>
    <property type="molecule type" value="Genomic_DNA"/>
</dbReference>
<name>A0A835BRX7_9POAL</name>
<sequence>MQFCQILLAFLWDSFLKHKICQTGFQKHQETAAGSILLGDHCVDAMEDLESQERLDFPRRRTNSSKL</sequence>
<organism evidence="1 2">
    <name type="scientific">Digitaria exilis</name>
    <dbReference type="NCBI Taxonomy" id="1010633"/>
    <lineage>
        <taxon>Eukaryota</taxon>
        <taxon>Viridiplantae</taxon>
        <taxon>Streptophyta</taxon>
        <taxon>Embryophyta</taxon>
        <taxon>Tracheophyta</taxon>
        <taxon>Spermatophyta</taxon>
        <taxon>Magnoliopsida</taxon>
        <taxon>Liliopsida</taxon>
        <taxon>Poales</taxon>
        <taxon>Poaceae</taxon>
        <taxon>PACMAD clade</taxon>
        <taxon>Panicoideae</taxon>
        <taxon>Panicodae</taxon>
        <taxon>Paniceae</taxon>
        <taxon>Anthephorinae</taxon>
        <taxon>Digitaria</taxon>
    </lineage>
</organism>
<keyword evidence="2" id="KW-1185">Reference proteome</keyword>
<evidence type="ECO:0000313" key="1">
    <source>
        <dbReference type="EMBL" id="KAF8708503.1"/>
    </source>
</evidence>